<evidence type="ECO:0000313" key="3">
    <source>
        <dbReference type="Proteomes" id="UP001139150"/>
    </source>
</evidence>
<accession>A0A9X2I3L1</accession>
<evidence type="ECO:0000259" key="1">
    <source>
        <dbReference type="Pfam" id="PF13020"/>
    </source>
</evidence>
<organism evidence="2 3">
    <name type="scientific">Halalkalibacter alkaliphilus</name>
    <dbReference type="NCBI Taxonomy" id="2917993"/>
    <lineage>
        <taxon>Bacteria</taxon>
        <taxon>Bacillati</taxon>
        <taxon>Bacillota</taxon>
        <taxon>Bacilli</taxon>
        <taxon>Bacillales</taxon>
        <taxon>Bacillaceae</taxon>
        <taxon>Halalkalibacter</taxon>
    </lineage>
</organism>
<comment type="caution">
    <text evidence="2">The sequence shown here is derived from an EMBL/GenBank/DDBJ whole genome shotgun (WGS) entry which is preliminary data.</text>
</comment>
<reference evidence="2" key="1">
    <citation type="submission" date="2022-02" db="EMBL/GenBank/DDBJ databases">
        <title>Halalkalibacter sp. nov. isolated from Lonar Lake, India.</title>
        <authorList>
            <person name="Joshi A."/>
            <person name="Thite S."/>
            <person name="Lodha T."/>
        </authorList>
    </citation>
    <scope>NUCLEOTIDE SEQUENCE</scope>
    <source>
        <strain evidence="2">MEB205</strain>
    </source>
</reference>
<dbReference type="EMBL" id="JAKRYL010000008">
    <property type="protein sequence ID" value="MCL7747322.1"/>
    <property type="molecule type" value="Genomic_DNA"/>
</dbReference>
<name>A0A9X2I3L1_9BACI</name>
<dbReference type="AlphaFoldDB" id="A0A9X2I3L1"/>
<gene>
    <name evidence="2" type="ORF">MF646_09340</name>
</gene>
<protein>
    <submittedName>
        <fullName evidence="2">DUF3883 domain-containing protein</fullName>
    </submittedName>
</protein>
<sequence length="360" mass="41383">MNLYVSEFLKKLKDEAPAELDVIIGQSKFDFKSVSLTSVQGSLLRYKANYNNNEIVLEVRHVHNHSTFNRLEIHSPGKSAQITCFHFGTTGLMYGQEIVEINQIVKFSGQAGSESNTSKKEAVCEVFEREGLLVQEDRKAPKWHIGTFNNQEKEWLYGQNSIGFLRNFLKVALIMAHFRGDRGIILNFGNESEEINSPDQYLDQVDVESLYPEKDNLKVIDPVIFSKYRDLCEEIGAEGEVFVYFYEKERLEAAGRLDLASKIKHVSKENCAAGYDILSYSEDGRYKYIECKATKGASTLFEISSNEWEKAKHLREQYYIYRINYALDSPRVTIIKDPYKLFESNEASIIPTAYKFKLTN</sequence>
<dbReference type="Pfam" id="PF13020">
    <property type="entry name" value="NOV_C"/>
    <property type="match status" value="1"/>
</dbReference>
<dbReference type="RefSeq" id="WP_250096228.1">
    <property type="nucleotide sequence ID" value="NZ_JAKRYL010000008.1"/>
</dbReference>
<keyword evidence="3" id="KW-1185">Reference proteome</keyword>
<feature type="domain" description="Protein NO VEIN C-terminal" evidence="1">
    <location>
        <begin position="239"/>
        <end position="335"/>
    </location>
</feature>
<proteinExistence type="predicted"/>
<dbReference type="Proteomes" id="UP001139150">
    <property type="component" value="Unassembled WGS sequence"/>
</dbReference>
<dbReference type="InterPro" id="IPR024975">
    <property type="entry name" value="NOV_C"/>
</dbReference>
<evidence type="ECO:0000313" key="2">
    <source>
        <dbReference type="EMBL" id="MCL7747322.1"/>
    </source>
</evidence>